<dbReference type="KEGG" id="wna:KA717_24395"/>
<dbReference type="Proteomes" id="UP001065613">
    <property type="component" value="Chromosome"/>
</dbReference>
<protein>
    <submittedName>
        <fullName evidence="2">DUF4351 domain-containing protein</fullName>
    </submittedName>
</protein>
<gene>
    <name evidence="2" type="ORF">KA717_24395</name>
</gene>
<dbReference type="PANTHER" id="PTHR35586">
    <property type="entry name" value="SLL1691 PROTEIN"/>
    <property type="match status" value="1"/>
</dbReference>
<dbReference type="Pfam" id="PF14261">
    <property type="entry name" value="DUF4351"/>
    <property type="match status" value="1"/>
</dbReference>
<reference evidence="2" key="1">
    <citation type="submission" date="2021-04" db="EMBL/GenBank/DDBJ databases">
        <title>Genome sequence of Woronichinia naegeliana from Washington state freshwater lake bloom.</title>
        <authorList>
            <person name="Dreher T.W."/>
        </authorList>
    </citation>
    <scope>NUCLEOTIDE SEQUENCE</scope>
    <source>
        <strain evidence="2">WA131</strain>
    </source>
</reference>
<evidence type="ECO:0000259" key="1">
    <source>
        <dbReference type="Pfam" id="PF14261"/>
    </source>
</evidence>
<dbReference type="PANTHER" id="PTHR35586:SF1">
    <property type="entry name" value="SLL1691 PROTEIN"/>
    <property type="match status" value="1"/>
</dbReference>
<dbReference type="AlphaFoldDB" id="A0A977KSP7"/>
<feature type="domain" description="DUF4351" evidence="1">
    <location>
        <begin position="251"/>
        <end position="305"/>
    </location>
</feature>
<evidence type="ECO:0000313" key="2">
    <source>
        <dbReference type="EMBL" id="UXE59077.1"/>
    </source>
</evidence>
<dbReference type="EMBL" id="CP073041">
    <property type="protein sequence ID" value="UXE59077.1"/>
    <property type="molecule type" value="Genomic_DNA"/>
</dbReference>
<proteinExistence type="predicted"/>
<dbReference type="InterPro" id="IPR025587">
    <property type="entry name" value="DUF4351"/>
</dbReference>
<organism evidence="2">
    <name type="scientific">Woronichinia naegeliana WA131</name>
    <dbReference type="NCBI Taxonomy" id="2824559"/>
    <lineage>
        <taxon>Bacteria</taxon>
        <taxon>Bacillati</taxon>
        <taxon>Cyanobacteriota</taxon>
        <taxon>Cyanophyceae</taxon>
        <taxon>Synechococcales</taxon>
        <taxon>Coelosphaeriaceae</taxon>
        <taxon>Woronichinia</taxon>
    </lineage>
</organism>
<name>A0A977KSP7_9CYAN</name>
<sequence>MNSQNDDYDSPWKEALTRYLPEFLDFYFPLAHQAINWTQPHTFLDQELAQIVRDSELGKRRIDCLVQVTTRTLEIEWVYIHIEVQSQVDSNFAERLFTYNYRLYDRYHRPVATLAVLADERLNWRPGGFSYNLFGSQMSLQFASVKILDYAPQLEELLENPNPFALVTAAHLLTQRTRKDVQARYAAKWRLAKLLYERDWGKQRIIDLFSVIDWLMTLPPELEKQLWTSISKLERNIKMPYVTSVERIGIEQGIEQGEMMLLRRMLAKRFGDLPEAIEIRLSQASIADLELWSDRLLDAKTLAEVFNES</sequence>
<accession>A0A977KSP7</accession>